<evidence type="ECO:0000313" key="3">
    <source>
        <dbReference type="EMBL" id="KAJ5174898.1"/>
    </source>
</evidence>
<dbReference type="OrthoDB" id="4151048at2759"/>
<reference evidence="3" key="1">
    <citation type="submission" date="2022-11" db="EMBL/GenBank/DDBJ databases">
        <authorList>
            <person name="Petersen C."/>
        </authorList>
    </citation>
    <scope>NUCLEOTIDE SEQUENCE</scope>
    <source>
        <strain evidence="3">IBT 26290</strain>
    </source>
</reference>
<gene>
    <name evidence="3" type="ORF">N7482_000775</name>
</gene>
<sequence length="208" mass="22970">MPAANKSNLALAAAPSPEAINGDEDAQTPRETKGRRSRQPPVEWDYSEDIRAHIKKRRRTGQACDRCKGCAPCVEEAGLECKVTDTVTGETSVRGAAGRMATQIEELKARIAVLEEENSEIRIKYGPMTVPEKELLTISPADTHIAAFPSSEDLQLPSTGEYIAALERANTQLSFRSTELEIQNKILREQVEQQNELLQLTDASRCSF</sequence>
<proteinExistence type="predicted"/>
<dbReference type="Proteomes" id="UP001149163">
    <property type="component" value="Unassembled WGS sequence"/>
</dbReference>
<feature type="region of interest" description="Disordered" evidence="2">
    <location>
        <begin position="1"/>
        <end position="44"/>
    </location>
</feature>
<name>A0A9W9IDX8_9EURO</name>
<evidence type="ECO:0000313" key="4">
    <source>
        <dbReference type="Proteomes" id="UP001149163"/>
    </source>
</evidence>
<comment type="caution">
    <text evidence="3">The sequence shown here is derived from an EMBL/GenBank/DDBJ whole genome shotgun (WGS) entry which is preliminary data.</text>
</comment>
<keyword evidence="1" id="KW-0175">Coiled coil</keyword>
<feature type="compositionally biased region" description="Low complexity" evidence="2">
    <location>
        <begin position="1"/>
        <end position="19"/>
    </location>
</feature>
<accession>A0A9W9IDX8</accession>
<organism evidence="3 4">
    <name type="scientific">Penicillium canariense</name>
    <dbReference type="NCBI Taxonomy" id="189055"/>
    <lineage>
        <taxon>Eukaryota</taxon>
        <taxon>Fungi</taxon>
        <taxon>Dikarya</taxon>
        <taxon>Ascomycota</taxon>
        <taxon>Pezizomycotina</taxon>
        <taxon>Eurotiomycetes</taxon>
        <taxon>Eurotiomycetidae</taxon>
        <taxon>Eurotiales</taxon>
        <taxon>Aspergillaceae</taxon>
        <taxon>Penicillium</taxon>
    </lineage>
</organism>
<dbReference type="EMBL" id="JAPQKN010000001">
    <property type="protein sequence ID" value="KAJ5174898.1"/>
    <property type="molecule type" value="Genomic_DNA"/>
</dbReference>
<keyword evidence="4" id="KW-1185">Reference proteome</keyword>
<dbReference type="GeneID" id="81422076"/>
<dbReference type="AlphaFoldDB" id="A0A9W9IDX8"/>
<protein>
    <recommendedName>
        <fullName evidence="5">Zn(2)-C6 fungal-type domain-containing protein</fullName>
    </recommendedName>
</protein>
<evidence type="ECO:0000256" key="1">
    <source>
        <dbReference type="SAM" id="Coils"/>
    </source>
</evidence>
<dbReference type="RefSeq" id="XP_056546506.1">
    <property type="nucleotide sequence ID" value="XM_056682900.1"/>
</dbReference>
<reference evidence="3" key="2">
    <citation type="journal article" date="2023" name="IMA Fungus">
        <title>Comparative genomic study of the Penicillium genus elucidates a diverse pangenome and 15 lateral gene transfer events.</title>
        <authorList>
            <person name="Petersen C."/>
            <person name="Sorensen T."/>
            <person name="Nielsen M.R."/>
            <person name="Sondergaard T.E."/>
            <person name="Sorensen J.L."/>
            <person name="Fitzpatrick D.A."/>
            <person name="Frisvad J.C."/>
            <person name="Nielsen K.L."/>
        </authorList>
    </citation>
    <scope>NUCLEOTIDE SEQUENCE</scope>
    <source>
        <strain evidence="3">IBT 26290</strain>
    </source>
</reference>
<evidence type="ECO:0000256" key="2">
    <source>
        <dbReference type="SAM" id="MobiDB-lite"/>
    </source>
</evidence>
<evidence type="ECO:0008006" key="5">
    <source>
        <dbReference type="Google" id="ProtNLM"/>
    </source>
</evidence>
<feature type="coiled-coil region" evidence="1">
    <location>
        <begin position="97"/>
        <end position="124"/>
    </location>
</feature>